<sequence length="235" mass="24945">MALGEAATKSSRKRAASSSEEAEKDAAEGECKRTKLPPPGRTIRDALPDSLVAAVCDFLPVPSRLMTALALGGRNGGSIGGTAVSSLVGGAPFTSLDFEDVEKELAGRLTDDHLESMLRLADAATGLQILKLAGCSNITGSGLRPLRGSRVLRQVDFTLRGNHEAAKKEGEMESQLSKEEVVSFLQSLLDGGRHHAEGGLVPKNVGERFGGGSVEGRLLPIQSWMPNRMLESRLW</sequence>
<evidence type="ECO:0000313" key="2">
    <source>
        <dbReference type="EMBL" id="EJK57269.1"/>
    </source>
</evidence>
<feature type="region of interest" description="Disordered" evidence="1">
    <location>
        <begin position="1"/>
        <end position="42"/>
    </location>
</feature>
<name>K0RXU1_THAOC</name>
<feature type="compositionally biased region" description="Basic and acidic residues" evidence="1">
    <location>
        <begin position="24"/>
        <end position="33"/>
    </location>
</feature>
<evidence type="ECO:0000256" key="1">
    <source>
        <dbReference type="SAM" id="MobiDB-lite"/>
    </source>
</evidence>
<reference evidence="2 3" key="1">
    <citation type="journal article" date="2012" name="Genome Biol.">
        <title>Genome and low-iron response of an oceanic diatom adapted to chronic iron limitation.</title>
        <authorList>
            <person name="Lommer M."/>
            <person name="Specht M."/>
            <person name="Roy A.S."/>
            <person name="Kraemer L."/>
            <person name="Andreson R."/>
            <person name="Gutowska M.A."/>
            <person name="Wolf J."/>
            <person name="Bergner S.V."/>
            <person name="Schilhabel M.B."/>
            <person name="Klostermeier U.C."/>
            <person name="Beiko R.G."/>
            <person name="Rosenstiel P."/>
            <person name="Hippler M."/>
            <person name="Laroche J."/>
        </authorList>
    </citation>
    <scope>NUCLEOTIDE SEQUENCE [LARGE SCALE GENOMIC DNA]</scope>
    <source>
        <strain evidence="2 3">CCMP1005</strain>
    </source>
</reference>
<evidence type="ECO:0008006" key="4">
    <source>
        <dbReference type="Google" id="ProtNLM"/>
    </source>
</evidence>
<protein>
    <recommendedName>
        <fullName evidence="4">F-box domain-containing protein</fullName>
    </recommendedName>
</protein>
<organism evidence="2 3">
    <name type="scientific">Thalassiosira oceanica</name>
    <name type="common">Marine diatom</name>
    <dbReference type="NCBI Taxonomy" id="159749"/>
    <lineage>
        <taxon>Eukaryota</taxon>
        <taxon>Sar</taxon>
        <taxon>Stramenopiles</taxon>
        <taxon>Ochrophyta</taxon>
        <taxon>Bacillariophyta</taxon>
        <taxon>Coscinodiscophyceae</taxon>
        <taxon>Thalassiosirophycidae</taxon>
        <taxon>Thalassiosirales</taxon>
        <taxon>Thalassiosiraceae</taxon>
        <taxon>Thalassiosira</taxon>
    </lineage>
</organism>
<gene>
    <name evidence="2" type="ORF">THAOC_22706</name>
</gene>
<comment type="caution">
    <text evidence="2">The sequence shown here is derived from an EMBL/GenBank/DDBJ whole genome shotgun (WGS) entry which is preliminary data.</text>
</comment>
<proteinExistence type="predicted"/>
<dbReference type="AlphaFoldDB" id="K0RXU1"/>
<dbReference type="EMBL" id="AGNL01028827">
    <property type="protein sequence ID" value="EJK57269.1"/>
    <property type="molecule type" value="Genomic_DNA"/>
</dbReference>
<accession>K0RXU1</accession>
<evidence type="ECO:0000313" key="3">
    <source>
        <dbReference type="Proteomes" id="UP000266841"/>
    </source>
</evidence>
<dbReference type="Proteomes" id="UP000266841">
    <property type="component" value="Unassembled WGS sequence"/>
</dbReference>
<keyword evidence="3" id="KW-1185">Reference proteome</keyword>